<sequence>MPPKRTRAATHDAEPQPVVKPSKFQKSYNDNEDDEITVTIETTRDTVLSGTKTTKPIQRSQANEKDNKRQKRHEAQEKRDCNKLDKSTEIRSPSHSTEQRAQGITQTPQDDSTRETCTDNVTTVVVEQNTQGGNFQGHEETDQQLESTTEVPVQIPGAEEEEELDTGQQNEDSAEQIHDVSSMTITDEPDKTNNMKTAQKCGVAQETEVPKEAEAPERRRRLVTLKYNPVSYARRSEIRNGDLQIETSVQLINRWASENFAVRHLQK</sequence>
<gene>
    <name evidence="2" type="ORF">QBC38DRAFT_447494</name>
</gene>
<evidence type="ECO:0000313" key="3">
    <source>
        <dbReference type="Proteomes" id="UP001301958"/>
    </source>
</evidence>
<dbReference type="AlphaFoldDB" id="A0AAN7BHD0"/>
<accession>A0AAN7BHD0</accession>
<dbReference type="Proteomes" id="UP001301958">
    <property type="component" value="Unassembled WGS sequence"/>
</dbReference>
<reference evidence="2" key="2">
    <citation type="submission" date="2023-05" db="EMBL/GenBank/DDBJ databases">
        <authorList>
            <consortium name="Lawrence Berkeley National Laboratory"/>
            <person name="Steindorff A."/>
            <person name="Hensen N."/>
            <person name="Bonometti L."/>
            <person name="Westerberg I."/>
            <person name="Brannstrom I.O."/>
            <person name="Guillou S."/>
            <person name="Cros-Aarteil S."/>
            <person name="Calhoun S."/>
            <person name="Haridas S."/>
            <person name="Kuo A."/>
            <person name="Mondo S."/>
            <person name="Pangilinan J."/>
            <person name="Riley R."/>
            <person name="Labutti K."/>
            <person name="Andreopoulos B."/>
            <person name="Lipzen A."/>
            <person name="Chen C."/>
            <person name="Yanf M."/>
            <person name="Daum C."/>
            <person name="Ng V."/>
            <person name="Clum A."/>
            <person name="Ohm R."/>
            <person name="Martin F."/>
            <person name="Silar P."/>
            <person name="Natvig D."/>
            <person name="Lalanne C."/>
            <person name="Gautier V."/>
            <person name="Ament-Velasquez S.L."/>
            <person name="Kruys A."/>
            <person name="Hutchinson M.I."/>
            <person name="Powell A.J."/>
            <person name="Barry K."/>
            <person name="Miller A.N."/>
            <person name="Grigoriev I.V."/>
            <person name="Debuchy R."/>
            <person name="Gladieux P."/>
            <person name="Thoren M.H."/>
            <person name="Johannesson H."/>
        </authorList>
    </citation>
    <scope>NUCLEOTIDE SEQUENCE</scope>
    <source>
        <strain evidence="2">CBS 990.96</strain>
    </source>
</reference>
<feature type="region of interest" description="Disordered" evidence="1">
    <location>
        <begin position="159"/>
        <end position="178"/>
    </location>
</feature>
<feature type="compositionally biased region" description="Low complexity" evidence="1">
    <location>
        <begin position="118"/>
        <end position="131"/>
    </location>
</feature>
<dbReference type="EMBL" id="MU865431">
    <property type="protein sequence ID" value="KAK4223319.1"/>
    <property type="molecule type" value="Genomic_DNA"/>
</dbReference>
<keyword evidence="3" id="KW-1185">Reference proteome</keyword>
<evidence type="ECO:0000313" key="2">
    <source>
        <dbReference type="EMBL" id="KAK4223319.1"/>
    </source>
</evidence>
<feature type="compositionally biased region" description="Basic and acidic residues" evidence="1">
    <location>
        <begin position="62"/>
        <end position="89"/>
    </location>
</feature>
<comment type="caution">
    <text evidence="2">The sequence shown here is derived from an EMBL/GenBank/DDBJ whole genome shotgun (WGS) entry which is preliminary data.</text>
</comment>
<feature type="compositionally biased region" description="Polar residues" evidence="1">
    <location>
        <begin position="90"/>
        <end position="110"/>
    </location>
</feature>
<feature type="region of interest" description="Disordered" evidence="1">
    <location>
        <begin position="1"/>
        <end position="151"/>
    </location>
</feature>
<feature type="compositionally biased region" description="Low complexity" evidence="1">
    <location>
        <begin position="37"/>
        <end position="47"/>
    </location>
</feature>
<evidence type="ECO:0000256" key="1">
    <source>
        <dbReference type="SAM" id="MobiDB-lite"/>
    </source>
</evidence>
<protein>
    <submittedName>
        <fullName evidence="2">Uncharacterized protein</fullName>
    </submittedName>
</protein>
<feature type="compositionally biased region" description="Polar residues" evidence="1">
    <location>
        <begin position="48"/>
        <end position="61"/>
    </location>
</feature>
<name>A0AAN7BHD0_9PEZI</name>
<proteinExistence type="predicted"/>
<organism evidence="2 3">
    <name type="scientific">Podospora fimiseda</name>
    <dbReference type="NCBI Taxonomy" id="252190"/>
    <lineage>
        <taxon>Eukaryota</taxon>
        <taxon>Fungi</taxon>
        <taxon>Dikarya</taxon>
        <taxon>Ascomycota</taxon>
        <taxon>Pezizomycotina</taxon>
        <taxon>Sordariomycetes</taxon>
        <taxon>Sordariomycetidae</taxon>
        <taxon>Sordariales</taxon>
        <taxon>Podosporaceae</taxon>
        <taxon>Podospora</taxon>
    </lineage>
</organism>
<reference evidence="2" key="1">
    <citation type="journal article" date="2023" name="Mol. Phylogenet. Evol.">
        <title>Genome-scale phylogeny and comparative genomics of the fungal order Sordariales.</title>
        <authorList>
            <person name="Hensen N."/>
            <person name="Bonometti L."/>
            <person name="Westerberg I."/>
            <person name="Brannstrom I.O."/>
            <person name="Guillou S."/>
            <person name="Cros-Aarteil S."/>
            <person name="Calhoun S."/>
            <person name="Haridas S."/>
            <person name="Kuo A."/>
            <person name="Mondo S."/>
            <person name="Pangilinan J."/>
            <person name="Riley R."/>
            <person name="LaButti K."/>
            <person name="Andreopoulos B."/>
            <person name="Lipzen A."/>
            <person name="Chen C."/>
            <person name="Yan M."/>
            <person name="Daum C."/>
            <person name="Ng V."/>
            <person name="Clum A."/>
            <person name="Steindorff A."/>
            <person name="Ohm R.A."/>
            <person name="Martin F."/>
            <person name="Silar P."/>
            <person name="Natvig D.O."/>
            <person name="Lalanne C."/>
            <person name="Gautier V."/>
            <person name="Ament-Velasquez S.L."/>
            <person name="Kruys A."/>
            <person name="Hutchinson M.I."/>
            <person name="Powell A.J."/>
            <person name="Barry K."/>
            <person name="Miller A.N."/>
            <person name="Grigoriev I.V."/>
            <person name="Debuchy R."/>
            <person name="Gladieux P."/>
            <person name="Hiltunen Thoren M."/>
            <person name="Johannesson H."/>
        </authorList>
    </citation>
    <scope>NUCLEOTIDE SEQUENCE</scope>
    <source>
        <strain evidence="2">CBS 990.96</strain>
    </source>
</reference>